<proteinExistence type="predicted"/>
<keyword evidence="1" id="KW-1185">Reference proteome</keyword>
<reference evidence="2" key="1">
    <citation type="submission" date="2022-11" db="UniProtKB">
        <authorList>
            <consortium name="WormBaseParasite"/>
        </authorList>
    </citation>
    <scope>IDENTIFICATION</scope>
</reference>
<protein>
    <submittedName>
        <fullName evidence="2">Uncharacterized protein</fullName>
    </submittedName>
</protein>
<dbReference type="Proteomes" id="UP000887540">
    <property type="component" value="Unplaced"/>
</dbReference>
<sequence length="60" mass="6713">MYTSPNITGLTEDESKIEQSKFKNETIKALLDAGYPLKANPSKVNIFMLILLWSVLQVIG</sequence>
<dbReference type="WBParaSite" id="ACRNAN_scaffold33437.g23152.t1">
    <property type="protein sequence ID" value="ACRNAN_scaffold33437.g23152.t1"/>
    <property type="gene ID" value="ACRNAN_scaffold33437.g23152"/>
</dbReference>
<organism evidence="1 2">
    <name type="scientific">Acrobeloides nanus</name>
    <dbReference type="NCBI Taxonomy" id="290746"/>
    <lineage>
        <taxon>Eukaryota</taxon>
        <taxon>Metazoa</taxon>
        <taxon>Ecdysozoa</taxon>
        <taxon>Nematoda</taxon>
        <taxon>Chromadorea</taxon>
        <taxon>Rhabditida</taxon>
        <taxon>Tylenchina</taxon>
        <taxon>Cephalobomorpha</taxon>
        <taxon>Cephaloboidea</taxon>
        <taxon>Cephalobidae</taxon>
        <taxon>Acrobeloides</taxon>
    </lineage>
</organism>
<evidence type="ECO:0000313" key="2">
    <source>
        <dbReference type="WBParaSite" id="ACRNAN_scaffold33437.g23152.t1"/>
    </source>
</evidence>
<name>A0A914DPW0_9BILA</name>
<accession>A0A914DPW0</accession>
<dbReference type="AlphaFoldDB" id="A0A914DPW0"/>
<evidence type="ECO:0000313" key="1">
    <source>
        <dbReference type="Proteomes" id="UP000887540"/>
    </source>
</evidence>